<reference evidence="2" key="1">
    <citation type="submission" date="2016-10" db="EMBL/GenBank/DDBJ databases">
        <authorList>
            <person name="Varghese N."/>
            <person name="Submissions S."/>
        </authorList>
    </citation>
    <scope>NUCLEOTIDE SEQUENCE [LARGE SCALE GENOMIC DNA]</scope>
    <source>
        <strain evidence="2">DSM 44796</strain>
    </source>
</reference>
<evidence type="ECO:0000313" key="1">
    <source>
        <dbReference type="EMBL" id="SDL18392.1"/>
    </source>
</evidence>
<dbReference type="RefSeq" id="WP_143027811.1">
    <property type="nucleotide sequence ID" value="NZ_FNET01000009.1"/>
</dbReference>
<sequence length="200" mass="21839">MTADQERSSEYWAARDLAQSWAQGTARQVQRLRAAVERASALDDAFARGQAGDLDAFDDAEVFGAAWVEQHLLAVAVQQFHKWAGRMLTARGEVSPTEDRLMRLVRNSLEHLDEAVLTGDEALPGPTGNSSLRSLPGSRLSLRVATGTDRLMICGLVDVETIEQACRALAEEIIDDILGPSDDLSFDPAAFMSPETEPDR</sequence>
<accession>A0A1G9HZV8</accession>
<organism evidence="1 2">
    <name type="scientific">Lentzea albidocapillata subsp. violacea</name>
    <dbReference type="NCBI Taxonomy" id="128104"/>
    <lineage>
        <taxon>Bacteria</taxon>
        <taxon>Bacillati</taxon>
        <taxon>Actinomycetota</taxon>
        <taxon>Actinomycetes</taxon>
        <taxon>Pseudonocardiales</taxon>
        <taxon>Pseudonocardiaceae</taxon>
        <taxon>Lentzea</taxon>
    </lineage>
</organism>
<dbReference type="Proteomes" id="UP000199682">
    <property type="component" value="Unassembled WGS sequence"/>
</dbReference>
<proteinExistence type="predicted"/>
<gene>
    <name evidence="1" type="ORF">SAMN04488074_109219</name>
</gene>
<protein>
    <submittedName>
        <fullName evidence="1">Uncharacterized protein</fullName>
    </submittedName>
</protein>
<name>A0A1G9HZV8_9PSEU</name>
<evidence type="ECO:0000313" key="2">
    <source>
        <dbReference type="Proteomes" id="UP000199682"/>
    </source>
</evidence>
<dbReference type="AlphaFoldDB" id="A0A1G9HZV8"/>
<dbReference type="EMBL" id="FNET01000009">
    <property type="protein sequence ID" value="SDL18392.1"/>
    <property type="molecule type" value="Genomic_DNA"/>
</dbReference>